<dbReference type="Gene3D" id="3.30.450.70">
    <property type="match status" value="1"/>
</dbReference>
<dbReference type="AlphaFoldDB" id="A0AAF0ELJ8"/>
<keyword evidence="2" id="KW-1185">Reference proteome</keyword>
<evidence type="ECO:0000313" key="1">
    <source>
        <dbReference type="EMBL" id="WFD28260.1"/>
    </source>
</evidence>
<evidence type="ECO:0008006" key="3">
    <source>
        <dbReference type="Google" id="ProtNLM"/>
    </source>
</evidence>
<reference evidence="1" key="1">
    <citation type="submission" date="2023-03" db="EMBL/GenBank/DDBJ databases">
        <title>Mating type loci evolution in Malassezia.</title>
        <authorList>
            <person name="Coelho M.A."/>
        </authorList>
    </citation>
    <scope>NUCLEOTIDE SEQUENCE</scope>
    <source>
        <strain evidence="1">CBS 9557</strain>
    </source>
</reference>
<dbReference type="GO" id="GO:0005737">
    <property type="term" value="C:cytoplasm"/>
    <property type="evidence" value="ECO:0007669"/>
    <property type="project" value="GOC"/>
</dbReference>
<accession>A0AAF0ELJ8</accession>
<proteinExistence type="predicted"/>
<dbReference type="InterPro" id="IPR011012">
    <property type="entry name" value="Longin-like_dom_sf"/>
</dbReference>
<sequence length="113" mass="12206">MAHSPVVDSTVYGYQSSTQLTFLLFLDSSARNATDADVQTLFRALHNIYGTYMSNPFAAIPPGDLLPSKPMETEALHAYLTPSAEPGCAPITSHLFDQRVSAICGWTLDQAAV</sequence>
<protein>
    <recommendedName>
        <fullName evidence="3">Trafficking protein particle complex subunit</fullName>
    </recommendedName>
</protein>
<evidence type="ECO:0000313" key="2">
    <source>
        <dbReference type="Proteomes" id="UP001213623"/>
    </source>
</evidence>
<name>A0AAF0ELJ8_9BASI</name>
<dbReference type="GO" id="GO:0006888">
    <property type="term" value="P:endoplasmic reticulum to Golgi vesicle-mediated transport"/>
    <property type="evidence" value="ECO:0007669"/>
    <property type="project" value="InterPro"/>
</dbReference>
<dbReference type="InterPro" id="IPR006722">
    <property type="entry name" value="Sedlin"/>
</dbReference>
<dbReference type="Proteomes" id="UP001213623">
    <property type="component" value="Chromosome 6"/>
</dbReference>
<dbReference type="SUPFAM" id="SSF64356">
    <property type="entry name" value="SNARE-like"/>
    <property type="match status" value="1"/>
</dbReference>
<dbReference type="EMBL" id="CP119897">
    <property type="protein sequence ID" value="WFD28260.1"/>
    <property type="molecule type" value="Genomic_DNA"/>
</dbReference>
<organism evidence="1 2">
    <name type="scientific">Malassezia nana</name>
    <dbReference type="NCBI Taxonomy" id="180528"/>
    <lineage>
        <taxon>Eukaryota</taxon>
        <taxon>Fungi</taxon>
        <taxon>Dikarya</taxon>
        <taxon>Basidiomycota</taxon>
        <taxon>Ustilaginomycotina</taxon>
        <taxon>Malasseziomycetes</taxon>
        <taxon>Malasseziales</taxon>
        <taxon>Malasseziaceae</taxon>
        <taxon>Malassezia</taxon>
    </lineage>
</organism>
<gene>
    <name evidence="1" type="ORF">MNAN1_003268</name>
</gene>
<dbReference type="Pfam" id="PF04628">
    <property type="entry name" value="Sedlin_N"/>
    <property type="match status" value="1"/>
</dbReference>